<evidence type="ECO:0000259" key="1">
    <source>
        <dbReference type="PROSITE" id="PS00028"/>
    </source>
</evidence>
<keyword evidence="3" id="KW-1185">Reference proteome</keyword>
<evidence type="ECO:0000313" key="3">
    <source>
        <dbReference type="Proteomes" id="UP001461498"/>
    </source>
</evidence>
<dbReference type="AlphaFoldDB" id="A0AAW1D2E1"/>
<dbReference type="PROSITE" id="PS00028">
    <property type="entry name" value="ZINC_FINGER_C2H2_1"/>
    <property type="match status" value="1"/>
</dbReference>
<sequence>MALKRELLYQEVKKQRTKFSLDQLSTVVNRNKHRKTYRRISKKLGLTKIKMEDCLRCDACSCIYIDPADYYKHMKNFHEKYNTLIPG</sequence>
<proteinExistence type="predicted"/>
<name>A0AAW1D2E1_9HEMI</name>
<accession>A0AAW1D2E1</accession>
<dbReference type="InterPro" id="IPR013087">
    <property type="entry name" value="Znf_C2H2_type"/>
</dbReference>
<reference evidence="2 3" key="1">
    <citation type="submission" date="2022-12" db="EMBL/GenBank/DDBJ databases">
        <title>Chromosome-level genome assembly of true bugs.</title>
        <authorList>
            <person name="Ma L."/>
            <person name="Li H."/>
        </authorList>
    </citation>
    <scope>NUCLEOTIDE SEQUENCE [LARGE SCALE GENOMIC DNA]</scope>
    <source>
        <strain evidence="2">Lab_2022b</strain>
    </source>
</reference>
<gene>
    <name evidence="2" type="ORF">O3M35_010623</name>
</gene>
<organism evidence="2 3">
    <name type="scientific">Rhynocoris fuscipes</name>
    <dbReference type="NCBI Taxonomy" id="488301"/>
    <lineage>
        <taxon>Eukaryota</taxon>
        <taxon>Metazoa</taxon>
        <taxon>Ecdysozoa</taxon>
        <taxon>Arthropoda</taxon>
        <taxon>Hexapoda</taxon>
        <taxon>Insecta</taxon>
        <taxon>Pterygota</taxon>
        <taxon>Neoptera</taxon>
        <taxon>Paraneoptera</taxon>
        <taxon>Hemiptera</taxon>
        <taxon>Heteroptera</taxon>
        <taxon>Panheteroptera</taxon>
        <taxon>Cimicomorpha</taxon>
        <taxon>Reduviidae</taxon>
        <taxon>Harpactorinae</taxon>
        <taxon>Harpactorini</taxon>
        <taxon>Rhynocoris</taxon>
    </lineage>
</organism>
<feature type="domain" description="C2H2-type" evidence="1">
    <location>
        <begin position="57"/>
        <end position="78"/>
    </location>
</feature>
<dbReference type="Proteomes" id="UP001461498">
    <property type="component" value="Unassembled WGS sequence"/>
</dbReference>
<protein>
    <recommendedName>
        <fullName evidence="1">C2H2-type domain-containing protein</fullName>
    </recommendedName>
</protein>
<comment type="caution">
    <text evidence="2">The sequence shown here is derived from an EMBL/GenBank/DDBJ whole genome shotgun (WGS) entry which is preliminary data.</text>
</comment>
<dbReference type="EMBL" id="JAPXFL010000007">
    <property type="protein sequence ID" value="KAK9504248.1"/>
    <property type="molecule type" value="Genomic_DNA"/>
</dbReference>
<evidence type="ECO:0000313" key="2">
    <source>
        <dbReference type="EMBL" id="KAK9504248.1"/>
    </source>
</evidence>